<dbReference type="EMBL" id="VEVO01000001">
    <property type="protein sequence ID" value="KAF0047538.1"/>
    <property type="molecule type" value="Genomic_DNA"/>
</dbReference>
<sequence>MTSPCAAARTANNGAAATALPLHSARARPPRKRPAPRGHNRRECRSDRSVLGRRVYLDTRSRGLCRSYRFMKRNASLECGEPRRMRTALM</sequence>
<evidence type="ECO:0000256" key="1">
    <source>
        <dbReference type="SAM" id="MobiDB-lite"/>
    </source>
</evidence>
<feature type="region of interest" description="Disordered" evidence="1">
    <location>
        <begin position="1"/>
        <end position="47"/>
    </location>
</feature>
<evidence type="ECO:0000313" key="2">
    <source>
        <dbReference type="EMBL" id="KAF0047538.1"/>
    </source>
</evidence>
<reference evidence="2 3" key="1">
    <citation type="submission" date="2019-06" db="EMBL/GenBank/DDBJ databases">
        <title>Draft genomes of female and male turbot (Scophthalmus maximus).</title>
        <authorList>
            <person name="Xu H."/>
            <person name="Xu X.-W."/>
            <person name="Shao C."/>
            <person name="Chen S."/>
        </authorList>
    </citation>
    <scope>NUCLEOTIDE SEQUENCE [LARGE SCALE GENOMIC DNA]</scope>
    <source>
        <strain evidence="2">Ysfricsl-2016a</strain>
        <tissue evidence="2">Blood</tissue>
    </source>
</reference>
<evidence type="ECO:0000313" key="3">
    <source>
        <dbReference type="Proteomes" id="UP000438429"/>
    </source>
</evidence>
<gene>
    <name evidence="2" type="ORF">F2P81_001171</name>
</gene>
<dbReference type="Proteomes" id="UP000438429">
    <property type="component" value="Unassembled WGS sequence"/>
</dbReference>
<feature type="compositionally biased region" description="Basic residues" evidence="1">
    <location>
        <begin position="25"/>
        <end position="40"/>
    </location>
</feature>
<comment type="caution">
    <text evidence="2">The sequence shown here is derived from an EMBL/GenBank/DDBJ whole genome shotgun (WGS) entry which is preliminary data.</text>
</comment>
<name>A0A6A4TT82_SCOMX</name>
<proteinExistence type="predicted"/>
<dbReference type="AlphaFoldDB" id="A0A6A4TT82"/>
<protein>
    <submittedName>
        <fullName evidence="2">Uncharacterized protein</fullName>
    </submittedName>
</protein>
<organism evidence="2 3">
    <name type="scientific">Scophthalmus maximus</name>
    <name type="common">Turbot</name>
    <name type="synonym">Psetta maxima</name>
    <dbReference type="NCBI Taxonomy" id="52904"/>
    <lineage>
        <taxon>Eukaryota</taxon>
        <taxon>Metazoa</taxon>
        <taxon>Chordata</taxon>
        <taxon>Craniata</taxon>
        <taxon>Vertebrata</taxon>
        <taxon>Euteleostomi</taxon>
        <taxon>Actinopterygii</taxon>
        <taxon>Neopterygii</taxon>
        <taxon>Teleostei</taxon>
        <taxon>Neoteleostei</taxon>
        <taxon>Acanthomorphata</taxon>
        <taxon>Carangaria</taxon>
        <taxon>Pleuronectiformes</taxon>
        <taxon>Pleuronectoidei</taxon>
        <taxon>Scophthalmidae</taxon>
        <taxon>Scophthalmus</taxon>
    </lineage>
</organism>
<accession>A0A6A4TT82</accession>
<feature type="compositionally biased region" description="Low complexity" evidence="1">
    <location>
        <begin position="1"/>
        <end position="19"/>
    </location>
</feature>